<keyword evidence="6 7" id="KW-0472">Membrane</keyword>
<dbReference type="PANTHER" id="PTHR43652">
    <property type="entry name" value="BASIC AMINO ACID ANTIPORTER YFCC-RELATED"/>
    <property type="match status" value="1"/>
</dbReference>
<comment type="subcellular location">
    <subcellularLocation>
        <location evidence="1">Membrane</location>
        <topology evidence="1">Multi-pass membrane protein</topology>
    </subcellularLocation>
</comment>
<dbReference type="Pfam" id="PF03600">
    <property type="entry name" value="CitMHS"/>
    <property type="match status" value="2"/>
</dbReference>
<feature type="transmembrane region" description="Helical" evidence="7">
    <location>
        <begin position="92"/>
        <end position="118"/>
    </location>
</feature>
<dbReference type="PANTHER" id="PTHR43652:SF1">
    <property type="entry name" value="RESPONSE REGULATOR"/>
    <property type="match status" value="1"/>
</dbReference>
<evidence type="ECO:0000256" key="7">
    <source>
        <dbReference type="SAM" id="Phobius"/>
    </source>
</evidence>
<keyword evidence="2" id="KW-0813">Transport</keyword>
<keyword evidence="5 7" id="KW-1133">Transmembrane helix</keyword>
<dbReference type="Proteomes" id="UP000606499">
    <property type="component" value="Unassembled WGS sequence"/>
</dbReference>
<evidence type="ECO:0000256" key="2">
    <source>
        <dbReference type="ARBA" id="ARBA00022448"/>
    </source>
</evidence>
<evidence type="ECO:0000259" key="8">
    <source>
        <dbReference type="Pfam" id="PF03600"/>
    </source>
</evidence>
<keyword evidence="10" id="KW-1185">Reference proteome</keyword>
<comment type="caution">
    <text evidence="9">The sequence shown here is derived from an EMBL/GenBank/DDBJ whole genome shotgun (WGS) entry which is preliminary data.</text>
</comment>
<evidence type="ECO:0000256" key="1">
    <source>
        <dbReference type="ARBA" id="ARBA00004141"/>
    </source>
</evidence>
<feature type="transmembrane region" description="Helical" evidence="7">
    <location>
        <begin position="310"/>
        <end position="333"/>
    </location>
</feature>
<feature type="transmembrane region" description="Helical" evidence="7">
    <location>
        <begin position="345"/>
        <end position="362"/>
    </location>
</feature>
<evidence type="ECO:0000256" key="3">
    <source>
        <dbReference type="ARBA" id="ARBA00022692"/>
    </source>
</evidence>
<protein>
    <submittedName>
        <fullName evidence="9">SLC13/DASS family transporter</fullName>
    </submittedName>
</protein>
<feature type="transmembrane region" description="Helical" evidence="7">
    <location>
        <begin position="279"/>
        <end position="298"/>
    </location>
</feature>
<evidence type="ECO:0000256" key="5">
    <source>
        <dbReference type="ARBA" id="ARBA00022989"/>
    </source>
</evidence>
<evidence type="ECO:0000256" key="4">
    <source>
        <dbReference type="ARBA" id="ARBA00022737"/>
    </source>
</evidence>
<dbReference type="GO" id="GO:0005886">
    <property type="term" value="C:plasma membrane"/>
    <property type="evidence" value="ECO:0007669"/>
    <property type="project" value="TreeGrafter"/>
</dbReference>
<reference evidence="9" key="1">
    <citation type="submission" date="2020-08" db="EMBL/GenBank/DDBJ databases">
        <title>Genome public.</title>
        <authorList>
            <person name="Liu C."/>
            <person name="Sun Q."/>
        </authorList>
    </citation>
    <scope>NUCLEOTIDE SEQUENCE</scope>
    <source>
        <strain evidence="9">NSJ-28</strain>
    </source>
</reference>
<dbReference type="AlphaFoldDB" id="A0A923LWP9"/>
<feature type="transmembrane region" description="Helical" evidence="7">
    <location>
        <begin position="31"/>
        <end position="53"/>
    </location>
</feature>
<dbReference type="GO" id="GO:0055085">
    <property type="term" value="P:transmembrane transport"/>
    <property type="evidence" value="ECO:0007669"/>
    <property type="project" value="InterPro"/>
</dbReference>
<feature type="domain" description="Citrate transporter-like" evidence="8">
    <location>
        <begin position="252"/>
        <end position="419"/>
    </location>
</feature>
<feature type="transmembrane region" description="Helical" evidence="7">
    <location>
        <begin position="402"/>
        <end position="421"/>
    </location>
</feature>
<accession>A0A923LWP9</accession>
<dbReference type="InterPro" id="IPR051679">
    <property type="entry name" value="DASS-Related_Transporters"/>
</dbReference>
<sequence length="424" mass="44418">MSTSTIALIILVVTIILFASGKVPLSVTAVGAALAMGICGVIPFTSAFAGFASDVTMMVIGSMIIGEALFETGVAQKIGTSIIRMVGIREKLFIVVCVVVSAILSAFLSNTAVVAMMLPVVSATAASSRGAISRKNSFMAIGFAANVGGGMTLVGSTPNVIGQGILADAGLETMGFFDLTWGSIPRLLFIILFYATIGYALQKRVFDFEEKYDLAQDAQEEEEQAQYSTVKMIISSAILILTVIGFVVGIWTVGAVAMVAGLACILTGCISVKQVFARLDWTTVWVLAGSLGFAAGISESGAGKLIADTVIGWMGGNISMFKLLIIFTILSVIMSNVMSSTASMAMLGPIALSMCASLGYAAKPVIMAIIWSLNLAFLTPIATPPVTMTLQGGYRFLDYTKIGTPLLIGCLILTIASYPFVFQL</sequence>
<feature type="transmembrane region" description="Helical" evidence="7">
    <location>
        <begin position="183"/>
        <end position="201"/>
    </location>
</feature>
<keyword evidence="3 7" id="KW-0812">Transmembrane</keyword>
<name>A0A923LWP9_9FIRM</name>
<gene>
    <name evidence="9" type="ORF">H8S45_11570</name>
</gene>
<dbReference type="EMBL" id="JACOPL010000011">
    <property type="protein sequence ID" value="MBC5726093.1"/>
    <property type="molecule type" value="Genomic_DNA"/>
</dbReference>
<evidence type="ECO:0000256" key="6">
    <source>
        <dbReference type="ARBA" id="ARBA00023136"/>
    </source>
</evidence>
<dbReference type="CDD" id="cd01115">
    <property type="entry name" value="SLC13_permease"/>
    <property type="match status" value="1"/>
</dbReference>
<keyword evidence="4" id="KW-0677">Repeat</keyword>
<feature type="domain" description="Citrate transporter-like" evidence="8">
    <location>
        <begin position="15"/>
        <end position="248"/>
    </location>
</feature>
<feature type="transmembrane region" description="Helical" evidence="7">
    <location>
        <begin position="368"/>
        <end position="390"/>
    </location>
</feature>
<proteinExistence type="predicted"/>
<evidence type="ECO:0000313" key="10">
    <source>
        <dbReference type="Proteomes" id="UP000606499"/>
    </source>
</evidence>
<dbReference type="InterPro" id="IPR004680">
    <property type="entry name" value="Cit_transptr-like_dom"/>
</dbReference>
<organism evidence="9 10">
    <name type="scientific">Agathobaculum faecis</name>
    <dbReference type="NCBI Taxonomy" id="2763013"/>
    <lineage>
        <taxon>Bacteria</taxon>
        <taxon>Bacillati</taxon>
        <taxon>Bacillota</taxon>
        <taxon>Clostridia</taxon>
        <taxon>Eubacteriales</taxon>
        <taxon>Butyricicoccaceae</taxon>
        <taxon>Agathobaculum</taxon>
    </lineage>
</organism>
<evidence type="ECO:0000313" key="9">
    <source>
        <dbReference type="EMBL" id="MBC5726093.1"/>
    </source>
</evidence>
<dbReference type="RefSeq" id="WP_159068071.1">
    <property type="nucleotide sequence ID" value="NZ_JACOPL010000011.1"/>
</dbReference>